<reference evidence="1 2" key="1">
    <citation type="submission" date="2010-12" db="EMBL/GenBank/DDBJ databases">
        <authorList>
            <person name="Muzny D."/>
            <person name="Qin X."/>
            <person name="Deng J."/>
            <person name="Jiang H."/>
            <person name="Liu Y."/>
            <person name="Qu J."/>
            <person name="Song X.-Z."/>
            <person name="Zhang L."/>
            <person name="Thornton R."/>
            <person name="Coyle M."/>
            <person name="Francisco L."/>
            <person name="Jackson L."/>
            <person name="Javaid M."/>
            <person name="Korchina V."/>
            <person name="Kovar C."/>
            <person name="Mata R."/>
            <person name="Mathew T."/>
            <person name="Ngo R."/>
            <person name="Nguyen L."/>
            <person name="Nguyen N."/>
            <person name="Okwuonu G."/>
            <person name="Ongeri F."/>
            <person name="Pham C."/>
            <person name="Simmons D."/>
            <person name="Wilczek-Boney K."/>
            <person name="Hale W."/>
            <person name="Jakkamsetti A."/>
            <person name="Pham P."/>
            <person name="Ruth R."/>
            <person name="San Lucas F."/>
            <person name="Warren J."/>
            <person name="Zhang J."/>
            <person name="Zhao Z."/>
            <person name="Zhou C."/>
            <person name="Zhu D."/>
            <person name="Lee S."/>
            <person name="Bess C."/>
            <person name="Blankenburg K."/>
            <person name="Forbes L."/>
            <person name="Fu Q."/>
            <person name="Gubbala S."/>
            <person name="Hirani K."/>
            <person name="Jayaseelan J.C."/>
            <person name="Lara F."/>
            <person name="Munidasa M."/>
            <person name="Palculict T."/>
            <person name="Patil S."/>
            <person name="Pu L.-L."/>
            <person name="Saada N."/>
            <person name="Tang L."/>
            <person name="Weissenberger G."/>
            <person name="Zhu Y."/>
            <person name="Hemphill L."/>
            <person name="Shang Y."/>
            <person name="Youmans B."/>
            <person name="Ayvaz T."/>
            <person name="Ross M."/>
            <person name="Santibanez J."/>
            <person name="Aqrawi P."/>
            <person name="Gross S."/>
            <person name="Joshi V."/>
            <person name="Fowler G."/>
            <person name="Nazareth L."/>
            <person name="Reid J."/>
            <person name="Worley K."/>
            <person name="Petrosino J."/>
            <person name="Highlander S."/>
            <person name="Gibbs R."/>
        </authorList>
    </citation>
    <scope>NUCLEOTIDE SEQUENCE [LARGE SCALE GENOMIC DNA]</scope>
    <source>
        <strain evidence="1 2">DSM 15606</strain>
    </source>
</reference>
<dbReference type="HOGENOM" id="CLU_3314836_0_0_10"/>
<protein>
    <submittedName>
        <fullName evidence="1">Uncharacterized protein</fullName>
    </submittedName>
</protein>
<sequence length="39" mass="4815">MFYSLDLKRKKFYNTEKELSLYHIINKKSNARQTHFAHI</sequence>
<dbReference type="STRING" id="888832.HMPREF9420_0047"/>
<dbReference type="EMBL" id="AEQO01000003">
    <property type="protein sequence ID" value="EFV05786.1"/>
    <property type="molecule type" value="Genomic_DNA"/>
</dbReference>
<accession>E6MKN0</accession>
<organism evidence="1 2">
    <name type="scientific">Segatella salivae DSM 15606</name>
    <dbReference type="NCBI Taxonomy" id="888832"/>
    <lineage>
        <taxon>Bacteria</taxon>
        <taxon>Pseudomonadati</taxon>
        <taxon>Bacteroidota</taxon>
        <taxon>Bacteroidia</taxon>
        <taxon>Bacteroidales</taxon>
        <taxon>Prevotellaceae</taxon>
        <taxon>Segatella</taxon>
    </lineage>
</organism>
<gene>
    <name evidence="1" type="ORF">HMPREF9420_0047</name>
</gene>
<dbReference type="Proteomes" id="UP000003874">
    <property type="component" value="Unassembled WGS sequence"/>
</dbReference>
<name>E6MKN0_9BACT</name>
<proteinExistence type="predicted"/>
<keyword evidence="2" id="KW-1185">Reference proteome</keyword>
<dbReference type="AlphaFoldDB" id="E6MKN0"/>
<evidence type="ECO:0000313" key="1">
    <source>
        <dbReference type="EMBL" id="EFV05786.1"/>
    </source>
</evidence>
<evidence type="ECO:0000313" key="2">
    <source>
        <dbReference type="Proteomes" id="UP000003874"/>
    </source>
</evidence>
<comment type="caution">
    <text evidence="1">The sequence shown here is derived from an EMBL/GenBank/DDBJ whole genome shotgun (WGS) entry which is preliminary data.</text>
</comment>